<dbReference type="Pfam" id="PF02225">
    <property type="entry name" value="PA"/>
    <property type="match status" value="1"/>
</dbReference>
<protein>
    <recommendedName>
        <fullName evidence="4">PA domain-containing protein</fullName>
    </recommendedName>
</protein>
<evidence type="ECO:0000256" key="3">
    <source>
        <dbReference type="SAM" id="SignalP"/>
    </source>
</evidence>
<proteinExistence type="predicted"/>
<dbReference type="InterPro" id="IPR046450">
    <property type="entry name" value="PA_dom_sf"/>
</dbReference>
<dbReference type="InterPro" id="IPR003137">
    <property type="entry name" value="PA_domain"/>
</dbReference>
<keyword evidence="1 3" id="KW-0732">Signal</keyword>
<evidence type="ECO:0000256" key="1">
    <source>
        <dbReference type="ARBA" id="ARBA00022729"/>
    </source>
</evidence>
<organism evidence="5 8">
    <name type="scientific">Adineta steineri</name>
    <dbReference type="NCBI Taxonomy" id="433720"/>
    <lineage>
        <taxon>Eukaryota</taxon>
        <taxon>Metazoa</taxon>
        <taxon>Spiralia</taxon>
        <taxon>Gnathifera</taxon>
        <taxon>Rotifera</taxon>
        <taxon>Eurotatoria</taxon>
        <taxon>Bdelloidea</taxon>
        <taxon>Adinetida</taxon>
        <taxon>Adinetidae</taxon>
        <taxon>Adineta</taxon>
    </lineage>
</organism>
<gene>
    <name evidence="5" type="ORF">IZO911_LOCUS4702</name>
    <name evidence="6" type="ORF">JYZ213_LOCUS4532</name>
    <name evidence="7" type="ORF">OXD698_LOCUS755</name>
</gene>
<feature type="domain" description="PA" evidence="4">
    <location>
        <begin position="86"/>
        <end position="167"/>
    </location>
</feature>
<dbReference type="EMBL" id="CAJOAZ010000019">
    <property type="protein sequence ID" value="CAF3491389.1"/>
    <property type="molecule type" value="Genomic_DNA"/>
</dbReference>
<dbReference type="PANTHER" id="PTHR22702">
    <property type="entry name" value="PROTEASE-ASSOCIATED DOMAIN-CONTAINING PROTEIN"/>
    <property type="match status" value="1"/>
</dbReference>
<evidence type="ECO:0000313" key="5">
    <source>
        <dbReference type="EMBL" id="CAF0760738.1"/>
    </source>
</evidence>
<evidence type="ECO:0000313" key="7">
    <source>
        <dbReference type="EMBL" id="CAF3491389.1"/>
    </source>
</evidence>
<dbReference type="Proteomes" id="UP000663845">
    <property type="component" value="Unassembled WGS sequence"/>
</dbReference>
<dbReference type="Gene3D" id="3.50.30.30">
    <property type="match status" value="1"/>
</dbReference>
<feature type="signal peptide" evidence="3">
    <location>
        <begin position="1"/>
        <end position="22"/>
    </location>
</feature>
<keyword evidence="2" id="KW-0325">Glycoprotein</keyword>
<feature type="chain" id="PRO_5035682853" description="PA domain-containing protein" evidence="3">
    <location>
        <begin position="23"/>
        <end position="205"/>
    </location>
</feature>
<evidence type="ECO:0000259" key="4">
    <source>
        <dbReference type="Pfam" id="PF02225"/>
    </source>
</evidence>
<name>A0A813PXU3_9BILA</name>
<comment type="caution">
    <text evidence="5">The sequence shown here is derived from an EMBL/GenBank/DDBJ whole genome shotgun (WGS) entry which is preliminary data.</text>
</comment>
<dbReference type="SUPFAM" id="SSF52025">
    <property type="entry name" value="PA domain"/>
    <property type="match status" value="1"/>
</dbReference>
<evidence type="ECO:0000313" key="8">
    <source>
        <dbReference type="Proteomes" id="UP000663860"/>
    </source>
</evidence>
<evidence type="ECO:0000313" key="6">
    <source>
        <dbReference type="EMBL" id="CAF0787333.1"/>
    </source>
</evidence>
<dbReference type="EMBL" id="CAJNOG010000025">
    <property type="protein sequence ID" value="CAF0787333.1"/>
    <property type="molecule type" value="Genomic_DNA"/>
</dbReference>
<dbReference type="AlphaFoldDB" id="A0A813PXU3"/>
<dbReference type="EMBL" id="CAJNOE010000026">
    <property type="protein sequence ID" value="CAF0760738.1"/>
    <property type="molecule type" value="Genomic_DNA"/>
</dbReference>
<accession>A0A813PXU3</accession>
<reference evidence="5" key="1">
    <citation type="submission" date="2021-02" db="EMBL/GenBank/DDBJ databases">
        <authorList>
            <person name="Nowell W R."/>
        </authorList>
    </citation>
    <scope>NUCLEOTIDE SEQUENCE</scope>
</reference>
<dbReference type="Proteomes" id="UP000663860">
    <property type="component" value="Unassembled WGS sequence"/>
</dbReference>
<dbReference type="Proteomes" id="UP000663844">
    <property type="component" value="Unassembled WGS sequence"/>
</dbReference>
<dbReference type="PANTHER" id="PTHR22702:SF1">
    <property type="entry name" value="PROTEASE-ASSOCIATED DOMAIN-CONTAINING PROTEIN 1"/>
    <property type="match status" value="1"/>
</dbReference>
<sequence length="205" mass="23417">MSFIYFQIIIAIFLPLNILSQSDYNDDILFEVSEPCISYNLIEIILKFAFLFLADISYTFRCRRAQNFGGNFKHFHKDIYLIPAKPIVGCSRLQNQPALKDNIALIERGDCSFVTKVINAQESNALGVIVMDNDRRADNLFVDMINDSTKRNVHIPAMFIQYGDGHMILDSIEKKGLIGARINIPLNLTYNEILKVNRSPGSHWL</sequence>
<evidence type="ECO:0000256" key="2">
    <source>
        <dbReference type="ARBA" id="ARBA00023180"/>
    </source>
</evidence>